<proteinExistence type="predicted"/>
<feature type="compositionally biased region" description="Polar residues" evidence="5">
    <location>
        <begin position="574"/>
        <end position="588"/>
    </location>
</feature>
<evidence type="ECO:0000256" key="1">
    <source>
        <dbReference type="ARBA" id="ARBA00004141"/>
    </source>
</evidence>
<feature type="region of interest" description="Disordered" evidence="5">
    <location>
        <begin position="643"/>
        <end position="662"/>
    </location>
</feature>
<feature type="compositionally biased region" description="Basic and acidic residues" evidence="5">
    <location>
        <begin position="528"/>
        <end position="542"/>
    </location>
</feature>
<keyword evidence="3 6" id="KW-1133">Transmembrane helix</keyword>
<feature type="transmembrane region" description="Helical" evidence="6">
    <location>
        <begin position="59"/>
        <end position="86"/>
    </location>
</feature>
<protein>
    <submittedName>
        <fullName evidence="7">Organic solute transporter Ostalpha-domain-containing protein</fullName>
    </submittedName>
</protein>
<keyword evidence="8" id="KW-1185">Reference proteome</keyword>
<keyword evidence="2 6" id="KW-0812">Transmembrane</keyword>
<feature type="region of interest" description="Disordered" evidence="5">
    <location>
        <begin position="723"/>
        <end position="743"/>
    </location>
</feature>
<evidence type="ECO:0000313" key="8">
    <source>
        <dbReference type="Proteomes" id="UP000814176"/>
    </source>
</evidence>
<dbReference type="EMBL" id="JADCUA010000008">
    <property type="protein sequence ID" value="KAH9838058.1"/>
    <property type="molecule type" value="Genomic_DNA"/>
</dbReference>
<reference evidence="7 8" key="1">
    <citation type="journal article" date="2021" name="Environ. Microbiol.">
        <title>Gene family expansions and transcriptome signatures uncover fungal adaptations to wood decay.</title>
        <authorList>
            <person name="Hage H."/>
            <person name="Miyauchi S."/>
            <person name="Viragh M."/>
            <person name="Drula E."/>
            <person name="Min B."/>
            <person name="Chaduli D."/>
            <person name="Navarro D."/>
            <person name="Favel A."/>
            <person name="Norest M."/>
            <person name="Lesage-Meessen L."/>
            <person name="Balint B."/>
            <person name="Merenyi Z."/>
            <person name="de Eugenio L."/>
            <person name="Morin E."/>
            <person name="Martinez A.T."/>
            <person name="Baldrian P."/>
            <person name="Stursova M."/>
            <person name="Martinez M.J."/>
            <person name="Novotny C."/>
            <person name="Magnuson J.K."/>
            <person name="Spatafora J.W."/>
            <person name="Maurice S."/>
            <person name="Pangilinan J."/>
            <person name="Andreopoulos W."/>
            <person name="LaButti K."/>
            <person name="Hundley H."/>
            <person name="Na H."/>
            <person name="Kuo A."/>
            <person name="Barry K."/>
            <person name="Lipzen A."/>
            <person name="Henrissat B."/>
            <person name="Riley R."/>
            <person name="Ahrendt S."/>
            <person name="Nagy L.G."/>
            <person name="Grigoriev I.V."/>
            <person name="Martin F."/>
            <person name="Rosso M.N."/>
        </authorList>
    </citation>
    <scope>NUCLEOTIDE SEQUENCE [LARGE SCALE GENOMIC DNA]</scope>
    <source>
        <strain evidence="7 8">CIRM-BRFM 1785</strain>
    </source>
</reference>
<evidence type="ECO:0000256" key="2">
    <source>
        <dbReference type="ARBA" id="ARBA00022692"/>
    </source>
</evidence>
<dbReference type="SMART" id="SM01417">
    <property type="entry name" value="Solute_trans_a"/>
    <property type="match status" value="1"/>
</dbReference>
<evidence type="ECO:0000256" key="6">
    <source>
        <dbReference type="SAM" id="Phobius"/>
    </source>
</evidence>
<keyword evidence="4 6" id="KW-0472">Membrane</keyword>
<comment type="subcellular location">
    <subcellularLocation>
        <location evidence="1">Membrane</location>
        <topology evidence="1">Multi-pass membrane protein</topology>
    </subcellularLocation>
</comment>
<feature type="transmembrane region" description="Helical" evidence="6">
    <location>
        <begin position="186"/>
        <end position="210"/>
    </location>
</feature>
<feature type="transmembrane region" description="Helical" evidence="6">
    <location>
        <begin position="92"/>
        <end position="110"/>
    </location>
</feature>
<feature type="compositionally biased region" description="Basic and acidic residues" evidence="5">
    <location>
        <begin position="643"/>
        <end position="660"/>
    </location>
</feature>
<feature type="compositionally biased region" description="Acidic residues" evidence="5">
    <location>
        <begin position="684"/>
        <end position="701"/>
    </location>
</feature>
<gene>
    <name evidence="7" type="ORF">C8Q71DRAFT_755953</name>
</gene>
<feature type="compositionally biased region" description="Basic and acidic residues" evidence="5">
    <location>
        <begin position="549"/>
        <end position="563"/>
    </location>
</feature>
<organism evidence="7 8">
    <name type="scientific">Rhodofomes roseus</name>
    <dbReference type="NCBI Taxonomy" id="34475"/>
    <lineage>
        <taxon>Eukaryota</taxon>
        <taxon>Fungi</taxon>
        <taxon>Dikarya</taxon>
        <taxon>Basidiomycota</taxon>
        <taxon>Agaricomycotina</taxon>
        <taxon>Agaricomycetes</taxon>
        <taxon>Polyporales</taxon>
        <taxon>Rhodofomes</taxon>
    </lineage>
</organism>
<comment type="caution">
    <text evidence="7">The sequence shown here is derived from an EMBL/GenBank/DDBJ whole genome shotgun (WGS) entry which is preliminary data.</text>
</comment>
<dbReference type="Pfam" id="PF03619">
    <property type="entry name" value="Solute_trans_a"/>
    <property type="match status" value="1"/>
</dbReference>
<feature type="transmembrane region" description="Helical" evidence="6">
    <location>
        <begin position="263"/>
        <end position="287"/>
    </location>
</feature>
<dbReference type="GeneID" id="72004298"/>
<dbReference type="RefSeq" id="XP_047780096.1">
    <property type="nucleotide sequence ID" value="XM_047923566.1"/>
</dbReference>
<dbReference type="InterPro" id="IPR005178">
    <property type="entry name" value="Ostalpha/TMEM184C"/>
</dbReference>
<accession>A0ABQ8KKP0</accession>
<sequence>MDARRLGKLPDLGSGSGSSLPFAVLLLAGLATVAATAVSATSICLHLKNYRKPILQRQVIRIMLMVPIYAIASFISLFSLQAAFFIDVVRDIYEAFVIYCFFDLLIAYLGGERSLLILLHGRPPKYPVFPGNLFWREVDVSDPYTFLFLKRGVIQYVQVKPILAVVTIILKLVGKFNEGNLRANSGYLYVSVVYNCSICLALYCLAIFWMCVNEDLKPFRPMPKFLCVKGILFFSFWQSILISIFVAAGAIKKLGPYTDSEHISLGLTDTLICLEMPLFAIAHMYAFSTRDFVDPRMSFVARMPVFYAVRDAFGLKDVVEDVKATLRGEGMDYRDFEPSEGFIHQGAGRDRRIRAGLRYSQGGKKKYWLPQPAQTTRPAGSVERTVNRAVQRVAGEDQSEDVYAPLLADQARDVVHTAPDLRSPTGQAELGLFDHGPLQDEEIGLPFGEIDDADEALYVYSKKYVFGDYHYPCVDVSSEAARKTMWDEEERILRDERGAYFSPMLGPARVLGHARQNYGAMGNFQRSAVRERVASDASDGSRGKGKTRAGREVVIDREHDRLPEAGMGEVRLRWTNSNDRVASQSPRLGTSPAAARPAAVKHTSSRSSGGSPAAKQPPPSPRKETERPVLPPDAVDLIVEDPHAAEEEKSHERRKGEPAVRGKALHKVYRRGYIAESDQGHEEGEVEVADDPIFEVGEDADSVLNTEERVIEEVTVAKAETPPPYARPVIYSPEILDDENPWA</sequence>
<evidence type="ECO:0000256" key="3">
    <source>
        <dbReference type="ARBA" id="ARBA00022989"/>
    </source>
</evidence>
<feature type="region of interest" description="Disordered" evidence="5">
    <location>
        <begin position="675"/>
        <end position="701"/>
    </location>
</feature>
<evidence type="ECO:0000313" key="7">
    <source>
        <dbReference type="EMBL" id="KAH9838058.1"/>
    </source>
</evidence>
<feature type="transmembrane region" description="Helical" evidence="6">
    <location>
        <begin position="231"/>
        <end position="251"/>
    </location>
</feature>
<evidence type="ECO:0000256" key="4">
    <source>
        <dbReference type="ARBA" id="ARBA00023136"/>
    </source>
</evidence>
<dbReference type="Proteomes" id="UP000814176">
    <property type="component" value="Unassembled WGS sequence"/>
</dbReference>
<feature type="region of interest" description="Disordered" evidence="5">
    <location>
        <begin position="527"/>
        <end position="629"/>
    </location>
</feature>
<feature type="transmembrane region" description="Helical" evidence="6">
    <location>
        <begin position="20"/>
        <end position="47"/>
    </location>
</feature>
<name>A0ABQ8KKP0_9APHY</name>
<dbReference type="PANTHER" id="PTHR23423">
    <property type="entry name" value="ORGANIC SOLUTE TRANSPORTER-RELATED"/>
    <property type="match status" value="1"/>
</dbReference>
<evidence type="ECO:0000256" key="5">
    <source>
        <dbReference type="SAM" id="MobiDB-lite"/>
    </source>
</evidence>